<dbReference type="GO" id="GO:0009279">
    <property type="term" value="C:cell outer membrane"/>
    <property type="evidence" value="ECO:0007669"/>
    <property type="project" value="TreeGrafter"/>
</dbReference>
<feature type="domain" description="LPS-assembly protein LptD central" evidence="2">
    <location>
        <begin position="223"/>
        <end position="727"/>
    </location>
</feature>
<proteinExistence type="predicted"/>
<dbReference type="AlphaFoldDB" id="A0AA49JJQ0"/>
<accession>A0AA49JJQ0</accession>
<evidence type="ECO:0000313" key="3">
    <source>
        <dbReference type="EMBL" id="WKN39913.1"/>
    </source>
</evidence>
<dbReference type="InterPro" id="IPR050218">
    <property type="entry name" value="LptD"/>
</dbReference>
<gene>
    <name evidence="3" type="ORF">K4G66_14565</name>
</gene>
<dbReference type="PANTHER" id="PTHR30189:SF1">
    <property type="entry name" value="LPS-ASSEMBLY PROTEIN LPTD"/>
    <property type="match status" value="1"/>
</dbReference>
<evidence type="ECO:0000256" key="1">
    <source>
        <dbReference type="SAM" id="MobiDB-lite"/>
    </source>
</evidence>
<dbReference type="PANTHER" id="PTHR30189">
    <property type="entry name" value="LPS-ASSEMBLY PROTEIN"/>
    <property type="match status" value="1"/>
</dbReference>
<reference evidence="3" key="2">
    <citation type="journal article" date="2024" name="Antonie Van Leeuwenhoek">
        <title>Roseihalotalea indica gen. nov., sp. nov., a halophilic Bacteroidetes from mesopelagic Southwest Indian Ocean with higher carbohydrate metabolic potential.</title>
        <authorList>
            <person name="Chen B."/>
            <person name="Zhang M."/>
            <person name="Lin D."/>
            <person name="Ye J."/>
            <person name="Tang K."/>
        </authorList>
    </citation>
    <scope>NUCLEOTIDE SEQUENCE</scope>
    <source>
        <strain evidence="3">TK19036</strain>
    </source>
</reference>
<evidence type="ECO:0000259" key="2">
    <source>
        <dbReference type="Pfam" id="PF19838"/>
    </source>
</evidence>
<feature type="compositionally biased region" description="Acidic residues" evidence="1">
    <location>
        <begin position="800"/>
        <end position="812"/>
    </location>
</feature>
<reference evidence="3" key="1">
    <citation type="journal article" date="2023" name="Comput. Struct. Biotechnol. J.">
        <title>Discovery of a novel marine Bacteroidetes with a rich repertoire of carbohydrate-active enzymes.</title>
        <authorList>
            <person name="Chen B."/>
            <person name="Liu G."/>
            <person name="Chen Q."/>
            <person name="Wang H."/>
            <person name="Liu L."/>
            <person name="Tang K."/>
        </authorList>
    </citation>
    <scope>NUCLEOTIDE SEQUENCE</scope>
    <source>
        <strain evidence="3">TK19036</strain>
    </source>
</reference>
<organism evidence="3">
    <name type="scientific">Roseihalotalea indica</name>
    <dbReference type="NCBI Taxonomy" id="2867963"/>
    <lineage>
        <taxon>Bacteria</taxon>
        <taxon>Pseudomonadati</taxon>
        <taxon>Bacteroidota</taxon>
        <taxon>Cytophagia</taxon>
        <taxon>Cytophagales</taxon>
        <taxon>Catalimonadaceae</taxon>
        <taxon>Roseihalotalea</taxon>
    </lineage>
</organism>
<dbReference type="InterPro" id="IPR045659">
    <property type="entry name" value="LptD_2"/>
</dbReference>
<protein>
    <submittedName>
        <fullName evidence="3">LPS assembly protein LptD</fullName>
    </submittedName>
</protein>
<dbReference type="Pfam" id="PF19838">
    <property type="entry name" value="LptD_2"/>
    <property type="match status" value="1"/>
</dbReference>
<name>A0AA49JJQ0_9BACT</name>
<sequence>MHYLQYVCIVWLVFTATTNLWAQVPEGTLPSADSLGIIEPNDTIPPNVSPADTTTLTADSIAVEPQGDIETTIAYNAEDSIQFDVQNQIIHLYGNATIDYGETSLQADYIELDWINNMLTARGTADSTGQITGKPIFKDNGEEYQTEEIRYNFETRRAYISGVLTQPQGQGEGYVYGETVKKNERDEVFIDKGWYTTCECEPGEIPDFYIQSKRLKVVPGNLVVSGPFNIVITDIPTPLGLPFGIFPMPRKQNSGIIIPQYGEEQRRGFFLRNGGYYFDINEYANLTLLGEIYSKGSYGFTINSQYRKRYAYNGGLDFRFNQQRVDPDNRDSETSRDFRIAFRHAPQSRGVSRFSASINAATTTYNRNNPSLNVNENLNTALSSSVQYSTSFRNTPFNMALSARHSQNLITGTFNVLLPDVSVNMNRIYPFQNIAKRRTSWLAKVNVGYRMSGRNEFTNEGIDPPRGLPYDQIANYDPIIADSILNINGENLTEILKRTETGIRHTIPISTSFNLLKFITASPSFNYEEIWYFKKFAYDDSDYNNIVIDTLNGFNRVNSWSTSMSFSTRLYGTYNFRSERVQAIRHTVIPSISIGYTPSYEDRYYDTVRIGPQLDPTIDPLYQGRDRNLVSVPLYDQRVYSAPNAGKSGSIGFSLNNNIEMKVRDKNDTTGSDNATKKIPIFESLQIGSSYNFAADSFKLAPFNISARTRLFDGKVSINGGATVDPYTYIPDPIDPIDTAQDGSVYENYVKYDQFAWNNREIPTGENTSYTPPNWSIGTLSRANFNISTRLQPKAKKEDADEGGAPEEGLDPTVDELDQLEMVGPSAYDDDYADFDVAWSLQLRYSFTYTKDPRRKLVSPPTRGIDTYYANSYRNRNYGPIRQSLQFSGDANLTPKWKVRFQSGYDFQQKEITQTNVTIFRDLDCFDFRFDWVPFGRYTSYYVQINVKSSMLSDLKLQRRRVWRDFY</sequence>
<feature type="region of interest" description="Disordered" evidence="1">
    <location>
        <begin position="792"/>
        <end position="812"/>
    </location>
</feature>
<dbReference type="EMBL" id="CP120682">
    <property type="protein sequence ID" value="WKN39913.1"/>
    <property type="molecule type" value="Genomic_DNA"/>
</dbReference>
<dbReference type="GO" id="GO:1990351">
    <property type="term" value="C:transporter complex"/>
    <property type="evidence" value="ECO:0007669"/>
    <property type="project" value="TreeGrafter"/>
</dbReference>